<keyword evidence="5 9" id="KW-0653">Protein transport</keyword>
<dbReference type="GO" id="GO:0015031">
    <property type="term" value="P:protein transport"/>
    <property type="evidence" value="ECO:0007669"/>
    <property type="project" value="UniProtKB-KW"/>
</dbReference>
<comment type="similarity">
    <text evidence="1 9">Belongs to the YIF1 family.</text>
</comment>
<evidence type="ECO:0000313" key="12">
    <source>
        <dbReference type="Proteomes" id="UP000009046"/>
    </source>
</evidence>
<evidence type="ECO:0000256" key="6">
    <source>
        <dbReference type="ARBA" id="ARBA00022989"/>
    </source>
</evidence>
<dbReference type="GeneID" id="8230391"/>
<evidence type="ECO:0000256" key="5">
    <source>
        <dbReference type="ARBA" id="ARBA00022927"/>
    </source>
</evidence>
<dbReference type="InterPro" id="IPR005578">
    <property type="entry name" value="Yif1_fam"/>
</dbReference>
<gene>
    <name evidence="11" type="primary">8230391</name>
    <name evidence="10" type="ORF">Phum_PHUM237320</name>
</gene>
<reference evidence="11" key="3">
    <citation type="submission" date="2020-05" db="UniProtKB">
        <authorList>
            <consortium name="EnsemblMetazoa"/>
        </authorList>
    </citation>
    <scope>IDENTIFICATION</scope>
    <source>
        <strain evidence="11">USDA</strain>
    </source>
</reference>
<dbReference type="PANTHER" id="PTHR14083">
    <property type="entry name" value="YIP1 INTERACTING FACTOR HOMOLOG YIF1 PROTEIN"/>
    <property type="match status" value="1"/>
</dbReference>
<dbReference type="PANTHER" id="PTHR14083:SF0">
    <property type="entry name" value="YIP1D-INTERACTING FACTOR 1, ISOFORM C"/>
    <property type="match status" value="1"/>
</dbReference>
<dbReference type="RefSeq" id="XP_002426115.1">
    <property type="nucleotide sequence ID" value="XM_002426070.1"/>
</dbReference>
<dbReference type="EMBL" id="AAZO01002754">
    <property type="status" value="NOT_ANNOTATED_CDS"/>
    <property type="molecule type" value="Genomic_DNA"/>
</dbReference>
<dbReference type="OrthoDB" id="337750at2759"/>
<dbReference type="EMBL" id="AAZO01002753">
    <property type="status" value="NOT_ANNOTATED_CDS"/>
    <property type="molecule type" value="Genomic_DNA"/>
</dbReference>
<dbReference type="GO" id="GO:0000139">
    <property type="term" value="C:Golgi membrane"/>
    <property type="evidence" value="ECO:0007669"/>
    <property type="project" value="UniProtKB-SubCell"/>
</dbReference>
<keyword evidence="7 9" id="KW-0333">Golgi apparatus</keyword>
<proteinExistence type="inferred from homology"/>
<dbReference type="Pfam" id="PF03878">
    <property type="entry name" value="YIF1"/>
    <property type="match status" value="1"/>
</dbReference>
<feature type="transmembrane region" description="Helical" evidence="9">
    <location>
        <begin position="280"/>
        <end position="299"/>
    </location>
</feature>
<accession>E0VJ21</accession>
<name>E0VJ21_PEDHC</name>
<keyword evidence="12" id="KW-1185">Reference proteome</keyword>
<dbReference type="EMBL" id="DS235219">
    <property type="protein sequence ID" value="EEB13377.1"/>
    <property type="molecule type" value="Genomic_DNA"/>
</dbReference>
<dbReference type="eggNOG" id="KOG3094">
    <property type="taxonomic scope" value="Eukaryota"/>
</dbReference>
<protein>
    <recommendedName>
        <fullName evidence="9">Protein YIF1</fullName>
    </recommendedName>
</protein>
<evidence type="ECO:0000256" key="4">
    <source>
        <dbReference type="ARBA" id="ARBA00022824"/>
    </source>
</evidence>
<dbReference type="InParanoid" id="E0VJ21"/>
<evidence type="ECO:0000313" key="11">
    <source>
        <dbReference type="EnsemblMetazoa" id="PHUM237320-PA"/>
    </source>
</evidence>
<sequence length="321" mass="35877">MFLFLALKSSKLGAKRLGKQTFDGPSNPGFQPSYNQYAQPNSVNTEASFSNYPGSNLNNQFVGYNDMQIPGSYNPNIQYGMSQMQQPSPMPGSEGSGFTVPSQYLSDPLVNAAALTYGQFVGSGKKYVDKEIEKYVPVSRLKYYFAVDTAYVYKKLSLIMFPYVHKDWSVKYASNEPVQPRYEVNAPDLYIPTMAYLTYVLVAGLALGTQNRFTPEVLGIQASSALAWTIVEIIIHTVSIYISAISTSLTTLDILAFSGYKYVGIIFAVLSSLVFYKIGYYITLIYFSISLSFFLIRTLKIKILPLNKSLISNTIVKYQMM</sequence>
<keyword evidence="6 9" id="KW-1133">Transmembrane helix</keyword>
<dbReference type="CTD" id="8230391"/>
<evidence type="ECO:0000256" key="9">
    <source>
        <dbReference type="RuleBase" id="RU368073"/>
    </source>
</evidence>
<comment type="function">
    <text evidence="9">Has a role in transport between endoplasmic reticulum and Golgi.</text>
</comment>
<dbReference type="GO" id="GO:0005789">
    <property type="term" value="C:endoplasmic reticulum membrane"/>
    <property type="evidence" value="ECO:0007669"/>
    <property type="project" value="UniProtKB-SubCell"/>
</dbReference>
<feature type="transmembrane region" description="Helical" evidence="9">
    <location>
        <begin position="254"/>
        <end position="274"/>
    </location>
</feature>
<evidence type="ECO:0000256" key="2">
    <source>
        <dbReference type="ARBA" id="ARBA00022448"/>
    </source>
</evidence>
<keyword evidence="3 9" id="KW-0812">Transmembrane</keyword>
<dbReference type="GO" id="GO:0005793">
    <property type="term" value="C:endoplasmic reticulum-Golgi intermediate compartment"/>
    <property type="evidence" value="ECO:0007669"/>
    <property type="project" value="UniProtKB-UniRule"/>
</dbReference>
<feature type="transmembrane region" description="Helical" evidence="9">
    <location>
        <begin position="220"/>
        <end position="242"/>
    </location>
</feature>
<comment type="subcellular location">
    <subcellularLocation>
        <location evidence="9">Endoplasmic reticulum membrane</location>
        <topology evidence="9">Multi-pass membrane protein</topology>
    </subcellularLocation>
    <subcellularLocation>
        <location evidence="9">Golgi apparatus membrane</location>
        <topology evidence="9">Multi-pass membrane protein</topology>
    </subcellularLocation>
</comment>
<evidence type="ECO:0000256" key="3">
    <source>
        <dbReference type="ARBA" id="ARBA00022692"/>
    </source>
</evidence>
<reference evidence="10" key="2">
    <citation type="submission" date="2007-04" db="EMBL/GenBank/DDBJ databases">
        <title>The genome of the human body louse.</title>
        <authorList>
            <consortium name="The Human Body Louse Genome Consortium"/>
            <person name="Kirkness E."/>
            <person name="Walenz B."/>
            <person name="Hass B."/>
            <person name="Bruggner R."/>
            <person name="Strausberg R."/>
        </authorList>
    </citation>
    <scope>NUCLEOTIDE SEQUENCE</scope>
    <source>
        <strain evidence="10">USDA</strain>
    </source>
</reference>
<evidence type="ECO:0000256" key="1">
    <source>
        <dbReference type="ARBA" id="ARBA00009727"/>
    </source>
</evidence>
<keyword evidence="8 9" id="KW-0472">Membrane</keyword>
<reference evidence="10" key="1">
    <citation type="submission" date="2007-04" db="EMBL/GenBank/DDBJ databases">
        <title>Annotation of Pediculus humanus corporis strain USDA.</title>
        <authorList>
            <person name="Kirkness E."/>
            <person name="Hannick L."/>
            <person name="Hass B."/>
            <person name="Bruggner R."/>
            <person name="Lawson D."/>
            <person name="Bidwell S."/>
            <person name="Joardar V."/>
            <person name="Caler E."/>
            <person name="Walenz B."/>
            <person name="Inman J."/>
            <person name="Schobel S."/>
            <person name="Galinsky K."/>
            <person name="Amedeo P."/>
            <person name="Strausberg R."/>
        </authorList>
    </citation>
    <scope>NUCLEOTIDE SEQUENCE</scope>
    <source>
        <strain evidence="10">USDA</strain>
    </source>
</reference>
<keyword evidence="2 9" id="KW-0813">Transport</keyword>
<dbReference type="EnsemblMetazoa" id="PHUM237320-RA">
    <property type="protein sequence ID" value="PHUM237320-PA"/>
    <property type="gene ID" value="PHUM237320"/>
</dbReference>
<keyword evidence="4 9" id="KW-0256">Endoplasmic reticulum</keyword>
<dbReference type="Proteomes" id="UP000009046">
    <property type="component" value="Unassembled WGS sequence"/>
</dbReference>
<evidence type="ECO:0000256" key="8">
    <source>
        <dbReference type="ARBA" id="ARBA00023136"/>
    </source>
</evidence>
<dbReference type="AlphaFoldDB" id="E0VJ21"/>
<dbReference type="HOGENOM" id="CLU_047877_0_0_1"/>
<dbReference type="OMA" id="GWFFQVM"/>
<dbReference type="GO" id="GO:0006888">
    <property type="term" value="P:endoplasmic reticulum to Golgi vesicle-mediated transport"/>
    <property type="evidence" value="ECO:0007669"/>
    <property type="project" value="UniProtKB-UniRule"/>
</dbReference>
<dbReference type="STRING" id="121224.E0VJ21"/>
<organism>
    <name type="scientific">Pediculus humanus subsp. corporis</name>
    <name type="common">Body louse</name>
    <dbReference type="NCBI Taxonomy" id="121224"/>
    <lineage>
        <taxon>Eukaryota</taxon>
        <taxon>Metazoa</taxon>
        <taxon>Ecdysozoa</taxon>
        <taxon>Arthropoda</taxon>
        <taxon>Hexapoda</taxon>
        <taxon>Insecta</taxon>
        <taxon>Pterygota</taxon>
        <taxon>Neoptera</taxon>
        <taxon>Paraneoptera</taxon>
        <taxon>Psocodea</taxon>
        <taxon>Troctomorpha</taxon>
        <taxon>Phthiraptera</taxon>
        <taxon>Anoplura</taxon>
        <taxon>Pediculidae</taxon>
        <taxon>Pediculus</taxon>
    </lineage>
</organism>
<dbReference type="VEuPathDB" id="VectorBase:PHUM237320"/>
<dbReference type="KEGG" id="phu:Phum_PHUM237320"/>
<evidence type="ECO:0000313" key="10">
    <source>
        <dbReference type="EMBL" id="EEB13377.1"/>
    </source>
</evidence>
<evidence type="ECO:0000256" key="7">
    <source>
        <dbReference type="ARBA" id="ARBA00023034"/>
    </source>
</evidence>
<dbReference type="GO" id="GO:0030134">
    <property type="term" value="C:COPII-coated ER to Golgi transport vesicle"/>
    <property type="evidence" value="ECO:0007669"/>
    <property type="project" value="TreeGrafter"/>
</dbReference>
<dbReference type="FunCoup" id="E0VJ21">
    <property type="interactions" value="1521"/>
</dbReference>
<feature type="transmembrane region" description="Helical" evidence="9">
    <location>
        <begin position="189"/>
        <end position="208"/>
    </location>
</feature>